<reference evidence="1 2" key="1">
    <citation type="submission" date="2020-08" db="EMBL/GenBank/DDBJ databases">
        <title>A Genomic Blueprint of the Chicken Gut Microbiome.</title>
        <authorList>
            <person name="Gilroy R."/>
            <person name="Ravi A."/>
            <person name="Getino M."/>
            <person name="Pursley I."/>
            <person name="Horton D.L."/>
            <person name="Alikhan N.-F."/>
            <person name="Baker D."/>
            <person name="Gharbi K."/>
            <person name="Hall N."/>
            <person name="Watson M."/>
            <person name="Adriaenssens E.M."/>
            <person name="Foster-Nyarko E."/>
            <person name="Jarju S."/>
            <person name="Secka A."/>
            <person name="Antonio M."/>
            <person name="Oren A."/>
            <person name="Chaudhuri R."/>
            <person name="La Ragione R.M."/>
            <person name="Hildebrand F."/>
            <person name="Pallen M.J."/>
        </authorList>
    </citation>
    <scope>NUCLEOTIDE SEQUENCE [LARGE SCALE GENOMIC DNA]</scope>
    <source>
        <strain evidence="1 2">Sa2BUA9</strain>
    </source>
</reference>
<dbReference type="Gene3D" id="1.10.3450.10">
    <property type="entry name" value="TTHA0068-like"/>
    <property type="match status" value="1"/>
</dbReference>
<dbReference type="RefSeq" id="WP_151110199.1">
    <property type="nucleotide sequence ID" value="NZ_JACSQO010000007.1"/>
</dbReference>
<name>A0ABR8RBH3_9BACI</name>
<evidence type="ECO:0000313" key="1">
    <source>
        <dbReference type="EMBL" id="MBD7945150.1"/>
    </source>
</evidence>
<keyword evidence="2" id="KW-1185">Reference proteome</keyword>
<accession>A0ABR8RBH3</accession>
<dbReference type="PANTHER" id="PTHR34796:SF1">
    <property type="entry name" value="EXPRESSED PROTEIN"/>
    <property type="match status" value="1"/>
</dbReference>
<dbReference type="InterPro" id="IPR005500">
    <property type="entry name" value="DUF309"/>
</dbReference>
<protein>
    <submittedName>
        <fullName evidence="1">DUF309 domain-containing protein</fullName>
    </submittedName>
</protein>
<dbReference type="Proteomes" id="UP000640786">
    <property type="component" value="Unassembled WGS sequence"/>
</dbReference>
<gene>
    <name evidence="1" type="ORF">H9650_13570</name>
</gene>
<dbReference type="SUPFAM" id="SSF140663">
    <property type="entry name" value="TTHA0068-like"/>
    <property type="match status" value="1"/>
</dbReference>
<dbReference type="InterPro" id="IPR023203">
    <property type="entry name" value="TTHA0068_sf"/>
</dbReference>
<sequence>MHPTFHPNFVQFLKEFNDINDYFECHELLEDYWKEVAPRQKVHSLAALILLSTSMYHWRRGNFSGALKTMGGSIKRMKETSHSPFFETINFHRLYQDATNAYNSIQRQEPFLGFQIDIQNKELLSRVEEIPFVKEEDRNFLIHKHMLRDRSEILEEREKQKKRREGH</sequence>
<dbReference type="PANTHER" id="PTHR34796">
    <property type="entry name" value="EXPRESSED PROTEIN"/>
    <property type="match status" value="1"/>
</dbReference>
<dbReference type="Pfam" id="PF03745">
    <property type="entry name" value="DUF309"/>
    <property type="match status" value="1"/>
</dbReference>
<proteinExistence type="predicted"/>
<dbReference type="EMBL" id="JACSQO010000007">
    <property type="protein sequence ID" value="MBD7945150.1"/>
    <property type="molecule type" value="Genomic_DNA"/>
</dbReference>
<comment type="caution">
    <text evidence="1">The sequence shown here is derived from an EMBL/GenBank/DDBJ whole genome shotgun (WGS) entry which is preliminary data.</text>
</comment>
<evidence type="ECO:0000313" key="2">
    <source>
        <dbReference type="Proteomes" id="UP000640786"/>
    </source>
</evidence>
<organism evidence="1 2">
    <name type="scientific">Psychrobacillus faecigallinarum</name>
    <dbReference type="NCBI Taxonomy" id="2762235"/>
    <lineage>
        <taxon>Bacteria</taxon>
        <taxon>Bacillati</taxon>
        <taxon>Bacillota</taxon>
        <taxon>Bacilli</taxon>
        <taxon>Bacillales</taxon>
        <taxon>Bacillaceae</taxon>
        <taxon>Psychrobacillus</taxon>
    </lineage>
</organism>